<protein>
    <submittedName>
        <fullName evidence="3">Zinc ribbon domain-containing protein</fullName>
    </submittedName>
</protein>
<reference evidence="3 4" key="1">
    <citation type="submission" date="2018-01" db="EMBL/GenBank/DDBJ databases">
        <title>Halomonas endophytica sp. nov., isolated from storage liquid in the stems of Populus euphratica.</title>
        <authorList>
            <person name="Chen C."/>
        </authorList>
    </citation>
    <scope>NUCLEOTIDE SEQUENCE [LARGE SCALE GENOMIC DNA]</scope>
    <source>
        <strain evidence="3 4">BZ-SZ-XJ27</strain>
    </source>
</reference>
<dbReference type="AlphaFoldDB" id="A0A2N7UPL7"/>
<feature type="region of interest" description="Disordered" evidence="1">
    <location>
        <begin position="60"/>
        <end position="104"/>
    </location>
</feature>
<feature type="compositionally biased region" description="Basic and acidic residues" evidence="1">
    <location>
        <begin position="82"/>
        <end position="93"/>
    </location>
</feature>
<dbReference type="PANTHER" id="PTHR34404:SF2">
    <property type="entry name" value="CONSERVED SERINE RICH PROTEIN"/>
    <property type="match status" value="1"/>
</dbReference>
<comment type="caution">
    <text evidence="3">The sequence shown here is derived from an EMBL/GenBank/DDBJ whole genome shotgun (WGS) entry which is preliminary data.</text>
</comment>
<dbReference type="EMBL" id="PNRG01000004">
    <property type="protein sequence ID" value="PMR82373.1"/>
    <property type="molecule type" value="Genomic_DNA"/>
</dbReference>
<sequence>MPIYEYECKACGHRLEKLQKISADPLKDCPACETAALSRLISAAGFRLAGGGWYETDFKSGSKKNLAGDTQGGTGNTGADKPGSDKGGSEKAKPVAASKDGAAA</sequence>
<name>A0A2N7UPL7_9GAMM</name>
<accession>A0A2N7UPL7</accession>
<feature type="domain" description="Putative regulatory protein FmdB zinc ribbon" evidence="2">
    <location>
        <begin position="1"/>
        <end position="42"/>
    </location>
</feature>
<evidence type="ECO:0000259" key="2">
    <source>
        <dbReference type="SMART" id="SM00834"/>
    </source>
</evidence>
<keyword evidence="4" id="KW-1185">Reference proteome</keyword>
<proteinExistence type="predicted"/>
<dbReference type="RefSeq" id="WP_102586520.1">
    <property type="nucleotide sequence ID" value="NZ_BNAE01000001.1"/>
</dbReference>
<dbReference type="NCBIfam" id="TIGR02605">
    <property type="entry name" value="CxxC_CxxC_SSSS"/>
    <property type="match status" value="1"/>
</dbReference>
<dbReference type="OrthoDB" id="9813321at2"/>
<evidence type="ECO:0000313" key="3">
    <source>
        <dbReference type="EMBL" id="PMR82373.1"/>
    </source>
</evidence>
<organism evidence="3 4">
    <name type="scientific">Halomonas urumqiensis</name>
    <dbReference type="NCBI Taxonomy" id="1684789"/>
    <lineage>
        <taxon>Bacteria</taxon>
        <taxon>Pseudomonadati</taxon>
        <taxon>Pseudomonadota</taxon>
        <taxon>Gammaproteobacteria</taxon>
        <taxon>Oceanospirillales</taxon>
        <taxon>Halomonadaceae</taxon>
        <taxon>Halomonas</taxon>
    </lineage>
</organism>
<dbReference type="SMART" id="SM00834">
    <property type="entry name" value="CxxC_CXXC_SSSS"/>
    <property type="match status" value="1"/>
</dbReference>
<dbReference type="Proteomes" id="UP000235547">
    <property type="component" value="Unassembled WGS sequence"/>
</dbReference>
<dbReference type="Pfam" id="PF09723">
    <property type="entry name" value="Zn_ribbon_8"/>
    <property type="match status" value="1"/>
</dbReference>
<dbReference type="InterPro" id="IPR013429">
    <property type="entry name" value="Regulatory_FmdB_Zinc_ribbon"/>
</dbReference>
<evidence type="ECO:0000256" key="1">
    <source>
        <dbReference type="SAM" id="MobiDB-lite"/>
    </source>
</evidence>
<gene>
    <name evidence="3" type="ORF">C1H70_01225</name>
</gene>
<evidence type="ECO:0000313" key="4">
    <source>
        <dbReference type="Proteomes" id="UP000235547"/>
    </source>
</evidence>
<dbReference type="PANTHER" id="PTHR34404">
    <property type="entry name" value="REGULATORY PROTEIN, FMDB FAMILY"/>
    <property type="match status" value="1"/>
</dbReference>